<dbReference type="Proteomes" id="UP001271249">
    <property type="component" value="Unassembled WGS sequence"/>
</dbReference>
<dbReference type="RefSeq" id="WP_320228569.1">
    <property type="nucleotide sequence ID" value="NZ_JAVIJC010000030.1"/>
</dbReference>
<name>A0ABU4Z685_9HYPH</name>
<accession>A0ABU4Z685</accession>
<dbReference type="EMBL" id="JAVIJC010000030">
    <property type="protein sequence ID" value="MDX8494773.1"/>
    <property type="molecule type" value="Genomic_DNA"/>
</dbReference>
<keyword evidence="3" id="KW-1185">Reference proteome</keyword>
<evidence type="ECO:0000313" key="3">
    <source>
        <dbReference type="Proteomes" id="UP001271249"/>
    </source>
</evidence>
<comment type="caution">
    <text evidence="2">The sequence shown here is derived from an EMBL/GenBank/DDBJ whole genome shotgun (WGS) entry which is preliminary data.</text>
</comment>
<evidence type="ECO:0000256" key="1">
    <source>
        <dbReference type="SAM" id="MobiDB-lite"/>
    </source>
</evidence>
<dbReference type="PANTHER" id="PTHR33254:SF16">
    <property type="entry name" value="BLR3842 PROTEIN"/>
    <property type="match status" value="1"/>
</dbReference>
<dbReference type="InterPro" id="IPR036704">
    <property type="entry name" value="RraA/RraA-like_sf"/>
</dbReference>
<organism evidence="2 3">
    <name type="scientific">Mesorhizobium captivum</name>
    <dbReference type="NCBI Taxonomy" id="3072319"/>
    <lineage>
        <taxon>Bacteria</taxon>
        <taxon>Pseudomonadati</taxon>
        <taxon>Pseudomonadota</taxon>
        <taxon>Alphaproteobacteria</taxon>
        <taxon>Hyphomicrobiales</taxon>
        <taxon>Phyllobacteriaceae</taxon>
        <taxon>Mesorhizobium</taxon>
    </lineage>
</organism>
<dbReference type="Pfam" id="PF03737">
    <property type="entry name" value="RraA-like"/>
    <property type="match status" value="1"/>
</dbReference>
<reference evidence="2 3" key="1">
    <citation type="submission" date="2023-08" db="EMBL/GenBank/DDBJ databases">
        <title>Implementing the SeqCode for naming new Mesorhizobium species isolated from Vachellia karroo root nodules.</title>
        <authorList>
            <person name="Van Lill M."/>
        </authorList>
    </citation>
    <scope>NUCLEOTIDE SEQUENCE [LARGE SCALE GENOMIC DNA]</scope>
    <source>
        <strain evidence="2 3">VK22B</strain>
    </source>
</reference>
<dbReference type="InterPro" id="IPR005493">
    <property type="entry name" value="RraA/RraA-like"/>
</dbReference>
<proteinExistence type="predicted"/>
<sequence length="219" mass="23530">MIGSVQERQERPSVAAVTDALGRVLNHQANALDLVSPTPGRVLFGVAVTIRFLPYRDDLFQEEANSFARCFYAAIGNEPQGKVIVFDSAGHGNTSVGGGTKLSRLNNTGVAGLITDARLRDFRELAEYDPVFYCAGEAVSAGTAELMPSEVNVPVVLHGVTVVPGDYVYADSSGAVIIPATHFEEVWGAASEIETNEVVQRQSIREENPEDVNVGSREH</sequence>
<dbReference type="SUPFAM" id="SSF89562">
    <property type="entry name" value="RraA-like"/>
    <property type="match status" value="1"/>
</dbReference>
<dbReference type="PANTHER" id="PTHR33254">
    <property type="entry name" value="4-HYDROXY-4-METHYL-2-OXOGLUTARATE ALDOLASE 3-RELATED"/>
    <property type="match status" value="1"/>
</dbReference>
<feature type="region of interest" description="Disordered" evidence="1">
    <location>
        <begin position="200"/>
        <end position="219"/>
    </location>
</feature>
<protein>
    <submittedName>
        <fullName evidence="2">RraA family protein</fullName>
    </submittedName>
</protein>
<dbReference type="Gene3D" id="3.50.30.40">
    <property type="entry name" value="Ribonuclease E inhibitor RraA/RraA-like"/>
    <property type="match status" value="1"/>
</dbReference>
<evidence type="ECO:0000313" key="2">
    <source>
        <dbReference type="EMBL" id="MDX8494773.1"/>
    </source>
</evidence>
<gene>
    <name evidence="2" type="ORF">RFN29_24715</name>
</gene>
<dbReference type="CDD" id="cd16841">
    <property type="entry name" value="RraA_family"/>
    <property type="match status" value="1"/>
</dbReference>